<gene>
    <name evidence="2" type="ORF">PC117_g8202</name>
    <name evidence="3" type="ORF">PC129_g19848</name>
</gene>
<dbReference type="AlphaFoldDB" id="A0A8T1HAT2"/>
<dbReference type="EMBL" id="RCMK01000175">
    <property type="protein sequence ID" value="KAG2945742.1"/>
    <property type="molecule type" value="Genomic_DNA"/>
</dbReference>
<accession>A0A8T1HAT2</accession>
<feature type="compositionally biased region" description="Basic and acidic residues" evidence="1">
    <location>
        <begin position="39"/>
        <end position="50"/>
    </location>
</feature>
<proteinExistence type="predicted"/>
<evidence type="ECO:0000313" key="3">
    <source>
        <dbReference type="EMBL" id="KAG3209138.1"/>
    </source>
</evidence>
<protein>
    <submittedName>
        <fullName evidence="3">Uncharacterized protein</fullName>
    </submittedName>
</protein>
<reference evidence="3" key="1">
    <citation type="submission" date="2018-05" db="EMBL/GenBank/DDBJ databases">
        <title>Effector identification in a new, highly contiguous assembly of the strawberry crown rot pathogen Phytophthora cactorum.</title>
        <authorList>
            <person name="Armitage A.D."/>
            <person name="Nellist C.F."/>
            <person name="Bates H."/>
            <person name="Vickerstaff R.J."/>
            <person name="Harrison R.J."/>
        </authorList>
    </citation>
    <scope>NUCLEOTIDE SEQUENCE</scope>
    <source>
        <strain evidence="2">4040</strain>
        <strain evidence="3">P421</strain>
    </source>
</reference>
<dbReference type="Proteomes" id="UP000736787">
    <property type="component" value="Unassembled WGS sequence"/>
</dbReference>
<evidence type="ECO:0000313" key="2">
    <source>
        <dbReference type="EMBL" id="KAG2945742.1"/>
    </source>
</evidence>
<evidence type="ECO:0000256" key="1">
    <source>
        <dbReference type="SAM" id="MobiDB-lite"/>
    </source>
</evidence>
<comment type="caution">
    <text evidence="3">The sequence shown here is derived from an EMBL/GenBank/DDBJ whole genome shotgun (WGS) entry which is preliminary data.</text>
</comment>
<dbReference type="Proteomes" id="UP000760860">
    <property type="component" value="Unassembled WGS sequence"/>
</dbReference>
<evidence type="ECO:0000313" key="4">
    <source>
        <dbReference type="Proteomes" id="UP000760860"/>
    </source>
</evidence>
<feature type="region of interest" description="Disordered" evidence="1">
    <location>
        <begin position="39"/>
        <end position="62"/>
    </location>
</feature>
<organism evidence="3 4">
    <name type="scientific">Phytophthora cactorum</name>
    <dbReference type="NCBI Taxonomy" id="29920"/>
    <lineage>
        <taxon>Eukaryota</taxon>
        <taxon>Sar</taxon>
        <taxon>Stramenopiles</taxon>
        <taxon>Oomycota</taxon>
        <taxon>Peronosporomycetes</taxon>
        <taxon>Peronosporales</taxon>
        <taxon>Peronosporaceae</taxon>
        <taxon>Phytophthora</taxon>
    </lineage>
</organism>
<sequence>MVKHGLHTLDTEPYDVIKTARVKELKAISKATKTAEVRQLSKEETTEEAVKNIGPATTSKNN</sequence>
<dbReference type="EMBL" id="RCMV01001325">
    <property type="protein sequence ID" value="KAG3209138.1"/>
    <property type="molecule type" value="Genomic_DNA"/>
</dbReference>
<name>A0A8T1HAT2_9STRA</name>